<keyword evidence="5 13" id="KW-0552">Olfaction</keyword>
<evidence type="ECO:0000256" key="13">
    <source>
        <dbReference type="RuleBase" id="RU363047"/>
    </source>
</evidence>
<evidence type="ECO:0000256" key="9">
    <source>
        <dbReference type="ARBA" id="ARBA00023170"/>
    </source>
</evidence>
<keyword evidence="9 12" id="KW-0675">Receptor</keyword>
<dbReference type="GO" id="GO:0004984">
    <property type="term" value="F:olfactory receptor activity"/>
    <property type="evidence" value="ECO:0007669"/>
    <property type="project" value="InterPro"/>
</dbReference>
<dbReference type="FunFam" id="1.20.1070.10:FF:000010">
    <property type="entry name" value="Olfactory receptor"/>
    <property type="match status" value="1"/>
</dbReference>
<feature type="transmembrane region" description="Helical" evidence="13">
    <location>
        <begin position="208"/>
        <end position="241"/>
    </location>
</feature>
<organism evidence="15 16">
    <name type="scientific">Pelobates cultripes</name>
    <name type="common">Western spadefoot toad</name>
    <dbReference type="NCBI Taxonomy" id="61616"/>
    <lineage>
        <taxon>Eukaryota</taxon>
        <taxon>Metazoa</taxon>
        <taxon>Chordata</taxon>
        <taxon>Craniata</taxon>
        <taxon>Vertebrata</taxon>
        <taxon>Euteleostomi</taxon>
        <taxon>Amphibia</taxon>
        <taxon>Batrachia</taxon>
        <taxon>Anura</taxon>
        <taxon>Pelobatoidea</taxon>
        <taxon>Pelobatidae</taxon>
        <taxon>Pelobates</taxon>
    </lineage>
</organism>
<dbReference type="GO" id="GO:0004930">
    <property type="term" value="F:G protein-coupled receptor activity"/>
    <property type="evidence" value="ECO:0007669"/>
    <property type="project" value="UniProtKB-KW"/>
</dbReference>
<evidence type="ECO:0000256" key="2">
    <source>
        <dbReference type="ARBA" id="ARBA00022475"/>
    </source>
</evidence>
<accession>A0AAD1SBM8</accession>
<dbReference type="InterPro" id="IPR000276">
    <property type="entry name" value="GPCR_Rhodpsn"/>
</dbReference>
<feature type="transmembrane region" description="Helical" evidence="13">
    <location>
        <begin position="106"/>
        <end position="133"/>
    </location>
</feature>
<dbReference type="Proteomes" id="UP001295444">
    <property type="component" value="Chromosome 05"/>
</dbReference>
<dbReference type="PANTHER" id="PTHR26454">
    <property type="entry name" value="OLFACTORY RECEPTOR"/>
    <property type="match status" value="1"/>
</dbReference>
<feature type="non-terminal residue" evidence="15">
    <location>
        <position position="313"/>
    </location>
</feature>
<evidence type="ECO:0000256" key="5">
    <source>
        <dbReference type="ARBA" id="ARBA00022725"/>
    </source>
</evidence>
<reference evidence="15" key="1">
    <citation type="submission" date="2022-03" db="EMBL/GenBank/DDBJ databases">
        <authorList>
            <person name="Alioto T."/>
            <person name="Alioto T."/>
            <person name="Gomez Garrido J."/>
        </authorList>
    </citation>
    <scope>NUCLEOTIDE SEQUENCE</scope>
</reference>
<dbReference type="Pfam" id="PF13853">
    <property type="entry name" value="7tm_4"/>
    <property type="match status" value="1"/>
</dbReference>
<evidence type="ECO:0000256" key="3">
    <source>
        <dbReference type="ARBA" id="ARBA00022606"/>
    </source>
</evidence>
<feature type="transmembrane region" description="Helical" evidence="13">
    <location>
        <begin position="253"/>
        <end position="276"/>
    </location>
</feature>
<evidence type="ECO:0000256" key="11">
    <source>
        <dbReference type="ARBA" id="ARBA00023224"/>
    </source>
</evidence>
<gene>
    <name evidence="15" type="ORF">PECUL_23A046822</name>
</gene>
<protein>
    <recommendedName>
        <fullName evidence="13">Olfactory receptor</fullName>
    </recommendedName>
</protein>
<keyword evidence="2 13" id="KW-1003">Cell membrane</keyword>
<keyword evidence="3 13" id="KW-0716">Sensory transduction</keyword>
<keyword evidence="11 12" id="KW-0807">Transducer</keyword>
<evidence type="ECO:0000256" key="4">
    <source>
        <dbReference type="ARBA" id="ARBA00022692"/>
    </source>
</evidence>
<keyword evidence="4 12" id="KW-0812">Transmembrane</keyword>
<dbReference type="PRINTS" id="PR00237">
    <property type="entry name" value="GPCRRHODOPSN"/>
</dbReference>
<dbReference type="EMBL" id="OW240916">
    <property type="protein sequence ID" value="CAH2295248.1"/>
    <property type="molecule type" value="Genomic_DNA"/>
</dbReference>
<dbReference type="PRINTS" id="PR00245">
    <property type="entry name" value="OLFACTORYR"/>
</dbReference>
<name>A0AAD1SBM8_PELCU</name>
<comment type="similarity">
    <text evidence="12">Belongs to the G-protein coupled receptor 1 family.</text>
</comment>
<sequence length="313" mass="35307">MLPSTDPLIRKLRPKIMRQNQSIIFEFILLGFQEKPEVDVVLFILFLLLYASTLVGNFLILAVICSNSTLHSPMYFFIANFSSLEVLLTSSVIPKILVSICTTYKAISYLGCLLQSFFYFSFGSTELLIMAIMSIDRYIAICKPLQYSTIMNHYMCACLGISCWCTGFILILLPAILMFQMKFCNSNIINHFFCDSKPLLRLSCTDSSIIATINFVISTVIVLSSLMTVLFTYIHIIVTIVRMSSVTGRQKSFSTCVSHLMLVALAYGGTIFIYVVPNQRYALDKNKSVAVLNIFVTPVISPFIFTLRNKNFS</sequence>
<keyword evidence="6 13" id="KW-1133">Transmembrane helix</keyword>
<evidence type="ECO:0000256" key="7">
    <source>
        <dbReference type="ARBA" id="ARBA00023040"/>
    </source>
</evidence>
<dbReference type="PROSITE" id="PS50262">
    <property type="entry name" value="G_PROTEIN_RECEP_F1_2"/>
    <property type="match status" value="1"/>
</dbReference>
<feature type="transmembrane region" description="Helical" evidence="13">
    <location>
        <begin position="40"/>
        <end position="63"/>
    </location>
</feature>
<feature type="transmembrane region" description="Helical" evidence="13">
    <location>
        <begin position="75"/>
        <end position="94"/>
    </location>
</feature>
<keyword evidence="16" id="KW-1185">Reference proteome</keyword>
<keyword evidence="10" id="KW-0325">Glycoprotein</keyword>
<dbReference type="GO" id="GO:0005886">
    <property type="term" value="C:plasma membrane"/>
    <property type="evidence" value="ECO:0007669"/>
    <property type="project" value="UniProtKB-SubCell"/>
</dbReference>
<feature type="transmembrane region" description="Helical" evidence="13">
    <location>
        <begin position="288"/>
        <end position="307"/>
    </location>
</feature>
<evidence type="ECO:0000313" key="15">
    <source>
        <dbReference type="EMBL" id="CAH2295248.1"/>
    </source>
</evidence>
<keyword evidence="7 12" id="KW-0297">G-protein coupled receptor</keyword>
<feature type="domain" description="G-protein coupled receptors family 1 profile" evidence="14">
    <location>
        <begin position="56"/>
        <end position="305"/>
    </location>
</feature>
<evidence type="ECO:0000313" key="16">
    <source>
        <dbReference type="Proteomes" id="UP001295444"/>
    </source>
</evidence>
<dbReference type="SUPFAM" id="SSF81321">
    <property type="entry name" value="Family A G protein-coupled receptor-like"/>
    <property type="match status" value="1"/>
</dbReference>
<evidence type="ECO:0000259" key="14">
    <source>
        <dbReference type="PROSITE" id="PS50262"/>
    </source>
</evidence>
<proteinExistence type="inferred from homology"/>
<dbReference type="InterPro" id="IPR017452">
    <property type="entry name" value="GPCR_Rhodpsn_7TM"/>
</dbReference>
<dbReference type="PROSITE" id="PS00237">
    <property type="entry name" value="G_PROTEIN_RECEP_F1_1"/>
    <property type="match status" value="1"/>
</dbReference>
<comment type="subcellular location">
    <subcellularLocation>
        <location evidence="1 13">Cell membrane</location>
        <topology evidence="1 13">Multi-pass membrane protein</topology>
    </subcellularLocation>
</comment>
<dbReference type="InterPro" id="IPR047132">
    <property type="entry name" value="Olfact_rcpt_6C-like"/>
</dbReference>
<keyword evidence="8 13" id="KW-0472">Membrane</keyword>
<dbReference type="Gene3D" id="1.20.1070.10">
    <property type="entry name" value="Rhodopsin 7-helix transmembrane proteins"/>
    <property type="match status" value="1"/>
</dbReference>
<evidence type="ECO:0000256" key="10">
    <source>
        <dbReference type="ARBA" id="ARBA00023180"/>
    </source>
</evidence>
<evidence type="ECO:0000256" key="1">
    <source>
        <dbReference type="ARBA" id="ARBA00004651"/>
    </source>
</evidence>
<evidence type="ECO:0000256" key="8">
    <source>
        <dbReference type="ARBA" id="ARBA00023136"/>
    </source>
</evidence>
<dbReference type="AlphaFoldDB" id="A0AAD1SBM8"/>
<dbReference type="InterPro" id="IPR000725">
    <property type="entry name" value="Olfact_rcpt"/>
</dbReference>
<dbReference type="PANTHER" id="PTHR26454:SF1">
    <property type="entry name" value="OLFACTORY RECEPTOR"/>
    <property type="match status" value="1"/>
</dbReference>
<evidence type="ECO:0000256" key="6">
    <source>
        <dbReference type="ARBA" id="ARBA00022989"/>
    </source>
</evidence>
<evidence type="ECO:0000256" key="12">
    <source>
        <dbReference type="RuleBase" id="RU000688"/>
    </source>
</evidence>
<feature type="transmembrane region" description="Helical" evidence="13">
    <location>
        <begin position="154"/>
        <end position="177"/>
    </location>
</feature>